<dbReference type="Gene3D" id="3.40.190.10">
    <property type="entry name" value="Periplasmic binding protein-like II"/>
    <property type="match status" value="2"/>
</dbReference>
<organism evidence="3 4">
    <name type="scientific">Anaerocolumna xylanovorans DSM 12503</name>
    <dbReference type="NCBI Taxonomy" id="1121345"/>
    <lineage>
        <taxon>Bacteria</taxon>
        <taxon>Bacillati</taxon>
        <taxon>Bacillota</taxon>
        <taxon>Clostridia</taxon>
        <taxon>Lachnospirales</taxon>
        <taxon>Lachnospiraceae</taxon>
        <taxon>Anaerocolumna</taxon>
    </lineage>
</organism>
<dbReference type="AlphaFoldDB" id="A0A1M7Y6T8"/>
<keyword evidence="4" id="KW-1185">Reference proteome</keyword>
<dbReference type="PANTHER" id="PTHR43649">
    <property type="entry name" value="ARABINOSE-BINDING PROTEIN-RELATED"/>
    <property type="match status" value="1"/>
</dbReference>
<protein>
    <submittedName>
        <fullName evidence="3">Putative aldouronate transport system substrate-binding protein</fullName>
    </submittedName>
</protein>
<gene>
    <name evidence="3" type="ORF">SAMN02745217_01767</name>
</gene>
<evidence type="ECO:0000313" key="3">
    <source>
        <dbReference type="EMBL" id="SHO48311.1"/>
    </source>
</evidence>
<dbReference type="Proteomes" id="UP000184612">
    <property type="component" value="Unassembled WGS sequence"/>
</dbReference>
<accession>A0A1M7Y6T8</accession>
<evidence type="ECO:0000256" key="2">
    <source>
        <dbReference type="SAM" id="SignalP"/>
    </source>
</evidence>
<feature type="region of interest" description="Disordered" evidence="1">
    <location>
        <begin position="29"/>
        <end position="52"/>
    </location>
</feature>
<dbReference type="RefSeq" id="WP_073588486.1">
    <property type="nucleotide sequence ID" value="NZ_FRFD01000005.1"/>
</dbReference>
<dbReference type="InterPro" id="IPR006059">
    <property type="entry name" value="SBP"/>
</dbReference>
<sequence length="572" mass="64526">MKKKFRQLTGLLLIMIFLVSSLAGCQTKGSKTSKEGDNSGQTQSDTATPADTGKKEDVTLKFLMCWNGASSSGMSDSVNNIVAQKIKEATGVSLEIEYITTSEVERLNLMFASGNMPDIVNAPYWGGTSAETVVIKKAAKEGLLLDLNPLIEKYGENLKPALTTGIAVGYKENDVNDPEFEGKQYVLPQQAPATNEDVLNWGGGLYCRKDILDALNIDPASINSADALYDLMKKIKEGGFKDINGKEVIPAGAWGDGWDYVEFWRPFRQDRREEFDYIDGKFVYRANNPAVDDRVLYMRKLISEGLFDPECLRQSDTQGKEKMATGRVAIVGNHYFHISEFMSSTLYKTNPEMQYIAIGPLPWSDGKTTVVEMPDRNGTPVMFLPSTCKNPEAAIKVLNYINSDEGQLLAYYGVEGEQYEMVDGKPRMKQEWLDKYKANAKDLQDMGIRSTFTDMICLDKRLSAYGELQPGDADKPDVWYEQAKSVRQIEFLSGYTIKDVTKNYPKKEEISSLIDWNAYRDATERAYFADSDEEALKILEQFRQQLRDGGVTEYEEWVTKEMQKPEYADYIY</sequence>
<feature type="signal peptide" evidence="2">
    <location>
        <begin position="1"/>
        <end position="23"/>
    </location>
</feature>
<evidence type="ECO:0000313" key="4">
    <source>
        <dbReference type="Proteomes" id="UP000184612"/>
    </source>
</evidence>
<name>A0A1M7Y6T8_9FIRM</name>
<dbReference type="OrthoDB" id="2495637at2"/>
<feature type="compositionally biased region" description="Polar residues" evidence="1">
    <location>
        <begin position="38"/>
        <end position="49"/>
    </location>
</feature>
<keyword evidence="2" id="KW-0732">Signal</keyword>
<dbReference type="PANTHER" id="PTHR43649:SF12">
    <property type="entry name" value="DIACETYLCHITOBIOSE BINDING PROTEIN DASA"/>
    <property type="match status" value="1"/>
</dbReference>
<dbReference type="InterPro" id="IPR050490">
    <property type="entry name" value="Bact_solute-bd_prot1"/>
</dbReference>
<reference evidence="3 4" key="1">
    <citation type="submission" date="2016-12" db="EMBL/GenBank/DDBJ databases">
        <authorList>
            <person name="Song W.-J."/>
            <person name="Kurnit D.M."/>
        </authorList>
    </citation>
    <scope>NUCLEOTIDE SEQUENCE [LARGE SCALE GENOMIC DNA]</scope>
    <source>
        <strain evidence="3 4">DSM 12503</strain>
    </source>
</reference>
<feature type="chain" id="PRO_5038948551" evidence="2">
    <location>
        <begin position="24"/>
        <end position="572"/>
    </location>
</feature>
<proteinExistence type="predicted"/>
<dbReference type="PROSITE" id="PS51257">
    <property type="entry name" value="PROKAR_LIPOPROTEIN"/>
    <property type="match status" value="1"/>
</dbReference>
<dbReference type="EMBL" id="FRFD01000005">
    <property type="protein sequence ID" value="SHO48311.1"/>
    <property type="molecule type" value="Genomic_DNA"/>
</dbReference>
<dbReference type="SUPFAM" id="SSF53850">
    <property type="entry name" value="Periplasmic binding protein-like II"/>
    <property type="match status" value="1"/>
</dbReference>
<dbReference type="STRING" id="1121345.SAMN02745217_01767"/>
<dbReference type="Pfam" id="PF01547">
    <property type="entry name" value="SBP_bac_1"/>
    <property type="match status" value="1"/>
</dbReference>
<evidence type="ECO:0000256" key="1">
    <source>
        <dbReference type="SAM" id="MobiDB-lite"/>
    </source>
</evidence>